<accession>A0ACA9NKB5</accession>
<evidence type="ECO:0000313" key="2">
    <source>
        <dbReference type="Proteomes" id="UP000789920"/>
    </source>
</evidence>
<proteinExistence type="predicted"/>
<keyword evidence="2" id="KW-1185">Reference proteome</keyword>
<name>A0ACA9NKB5_9GLOM</name>
<feature type="non-terminal residue" evidence="1">
    <location>
        <position position="408"/>
    </location>
</feature>
<evidence type="ECO:0000313" key="1">
    <source>
        <dbReference type="EMBL" id="CAG8662883.1"/>
    </source>
</evidence>
<sequence>DDKKELSNIDIVLKVLKGSENFDLKFLNEFKIHYQCLGKCAVPFYGLTMFPRMQEYAMIMKYTIHDFHCGNILVDDNARIFISDFGLSMFINDLGPSGSADLLSDRSHDGFLAIEIINKHRPKIVEGTPEIYQDIMKQCWDDDPLNRPGLSQLIKDYENMIKDMEEQSSIHYLDSGLRNLSLSDIDFQTKACELNPIQYEELSTNDQEFKRTAELEKSNDSDITLVKRKETVSIQKEDDSIESGNLSKTSRVLSFSRPVSPSNAPSQEGSDDELENNDPSFNKMRDLLNSLIHEATEAVEPPVKGREKKKRAPSTTSRCHKREKAHKRQKSVHEERFEQGMLEFDRSIADFCTLSDAHQEGSDDELENNDPSFNKMRDLLNSLIHEATEAVEHPVKGREKKKRASSTT</sequence>
<dbReference type="EMBL" id="CAJVQC010015019">
    <property type="protein sequence ID" value="CAG8662883.1"/>
    <property type="molecule type" value="Genomic_DNA"/>
</dbReference>
<protein>
    <submittedName>
        <fullName evidence="1">10107_t:CDS:1</fullName>
    </submittedName>
</protein>
<dbReference type="Proteomes" id="UP000789920">
    <property type="component" value="Unassembled WGS sequence"/>
</dbReference>
<organism evidence="1 2">
    <name type="scientific">Racocetra persica</name>
    <dbReference type="NCBI Taxonomy" id="160502"/>
    <lineage>
        <taxon>Eukaryota</taxon>
        <taxon>Fungi</taxon>
        <taxon>Fungi incertae sedis</taxon>
        <taxon>Mucoromycota</taxon>
        <taxon>Glomeromycotina</taxon>
        <taxon>Glomeromycetes</taxon>
        <taxon>Diversisporales</taxon>
        <taxon>Gigasporaceae</taxon>
        <taxon>Racocetra</taxon>
    </lineage>
</organism>
<gene>
    <name evidence="1" type="ORF">RPERSI_LOCUS8347</name>
</gene>
<reference evidence="1" key="1">
    <citation type="submission" date="2021-06" db="EMBL/GenBank/DDBJ databases">
        <authorList>
            <person name="Kallberg Y."/>
            <person name="Tangrot J."/>
            <person name="Rosling A."/>
        </authorList>
    </citation>
    <scope>NUCLEOTIDE SEQUENCE</scope>
    <source>
        <strain evidence="1">MA461A</strain>
    </source>
</reference>
<feature type="non-terminal residue" evidence="1">
    <location>
        <position position="1"/>
    </location>
</feature>
<comment type="caution">
    <text evidence="1">The sequence shown here is derived from an EMBL/GenBank/DDBJ whole genome shotgun (WGS) entry which is preliminary data.</text>
</comment>